<reference evidence="1 2" key="1">
    <citation type="submission" date="2017-07" db="EMBL/GenBank/DDBJ databases">
        <title>Phylogenetic study on the rhizospheric bacterium Ochrobactrum sp. A44.</title>
        <authorList>
            <person name="Krzyzanowska D.M."/>
            <person name="Ossowicki A."/>
            <person name="Rajewska M."/>
            <person name="Maciag T."/>
            <person name="Kaczynski Z."/>
            <person name="Czerwicka M."/>
            <person name="Jafra S."/>
        </authorList>
    </citation>
    <scope>NUCLEOTIDE SEQUENCE [LARGE SCALE GENOMIC DNA]</scope>
    <source>
        <strain evidence="1 2">CCUG 30717</strain>
    </source>
</reference>
<sequence length="47" mass="4756">MTFSTATKLPNDMVTASIETIAFGLGLAATSGADLTTANDITSSFNS</sequence>
<protein>
    <submittedName>
        <fullName evidence="1">Uncharacterized protein</fullName>
    </submittedName>
</protein>
<comment type="caution">
    <text evidence="1">The sequence shown here is derived from an EMBL/GenBank/DDBJ whole genome shotgun (WGS) entry which is preliminary data.</text>
</comment>
<dbReference type="AlphaFoldDB" id="A0A256GAJ1"/>
<keyword evidence="2" id="KW-1185">Reference proteome</keyword>
<evidence type="ECO:0000313" key="1">
    <source>
        <dbReference type="EMBL" id="OYR24134.1"/>
    </source>
</evidence>
<name>A0A256GAJ1_9HYPH</name>
<proteinExistence type="predicted"/>
<dbReference type="EMBL" id="NNRM01000035">
    <property type="protein sequence ID" value="OYR24134.1"/>
    <property type="molecule type" value="Genomic_DNA"/>
</dbReference>
<evidence type="ECO:0000313" key="2">
    <source>
        <dbReference type="Proteomes" id="UP000216188"/>
    </source>
</evidence>
<accession>A0A256GAJ1</accession>
<organism evidence="1 2">
    <name type="scientific">Brucella pseudogrignonensis</name>
    <dbReference type="NCBI Taxonomy" id="419475"/>
    <lineage>
        <taxon>Bacteria</taxon>
        <taxon>Pseudomonadati</taxon>
        <taxon>Pseudomonadota</taxon>
        <taxon>Alphaproteobacteria</taxon>
        <taxon>Hyphomicrobiales</taxon>
        <taxon>Brucellaceae</taxon>
        <taxon>Brucella/Ochrobactrum group</taxon>
        <taxon>Brucella</taxon>
    </lineage>
</organism>
<gene>
    <name evidence="1" type="ORF">CEV34_3078</name>
</gene>
<dbReference type="Proteomes" id="UP000216188">
    <property type="component" value="Unassembled WGS sequence"/>
</dbReference>